<evidence type="ECO:0000313" key="2">
    <source>
        <dbReference type="Proteomes" id="UP000315947"/>
    </source>
</evidence>
<dbReference type="InterPro" id="IPR056510">
    <property type="entry name" value="WapI"/>
</dbReference>
<evidence type="ECO:0008006" key="3">
    <source>
        <dbReference type="Google" id="ProtNLM"/>
    </source>
</evidence>
<dbReference type="EMBL" id="CP041614">
    <property type="protein sequence ID" value="QDO84648.1"/>
    <property type="molecule type" value="Genomic_DNA"/>
</dbReference>
<evidence type="ECO:0000313" key="1">
    <source>
        <dbReference type="EMBL" id="QDO84648.1"/>
    </source>
</evidence>
<name>A0ABX5X0X1_9GAMM</name>
<dbReference type="RefSeq" id="WP_144046999.1">
    <property type="nucleotide sequence ID" value="NZ_CP041614.1"/>
</dbReference>
<sequence>MSLSIGCSQNEQIEIKVEQYLHSPCGEPFDDNWLLCSISVSFGNFSGTFSASFQTYDFVKFSEEVQKLYTCLKGTATFDSIEGQLEFKLTGDGKGRIELEGNCMDTVGIGNELTFSTGFDQTYLRSIISDLDEVIANYPVRTL</sequence>
<protein>
    <recommendedName>
        <fullName evidence="3">Lipoprotein</fullName>
    </recommendedName>
</protein>
<organism evidence="1 2">
    <name type="scientific">Shewanella psychropiezotolerans</name>
    <dbReference type="NCBI Taxonomy" id="2593655"/>
    <lineage>
        <taxon>Bacteria</taxon>
        <taxon>Pseudomonadati</taxon>
        <taxon>Pseudomonadota</taxon>
        <taxon>Gammaproteobacteria</taxon>
        <taxon>Alteromonadales</taxon>
        <taxon>Shewanellaceae</taxon>
        <taxon>Shewanella</taxon>
    </lineage>
</organism>
<dbReference type="Pfam" id="PF24716">
    <property type="entry name" value="WapI"/>
    <property type="match status" value="1"/>
</dbReference>
<proteinExistence type="predicted"/>
<dbReference type="Proteomes" id="UP000315947">
    <property type="component" value="Chromosome"/>
</dbReference>
<accession>A0ABX5X0X1</accession>
<reference evidence="1 2" key="1">
    <citation type="submission" date="2019-07" db="EMBL/GenBank/DDBJ databases">
        <title>Shewanella sp. YLB-06 whole genomic sequence.</title>
        <authorList>
            <person name="Yu L."/>
        </authorList>
    </citation>
    <scope>NUCLEOTIDE SEQUENCE [LARGE SCALE GENOMIC DNA]</scope>
    <source>
        <strain evidence="1 2">YLB-06</strain>
    </source>
</reference>
<gene>
    <name evidence="1" type="ORF">FM037_17285</name>
</gene>
<keyword evidence="2" id="KW-1185">Reference proteome</keyword>